<name>A0ABR2BSJ0_9ROSI</name>
<dbReference type="Proteomes" id="UP001472677">
    <property type="component" value="Unassembled WGS sequence"/>
</dbReference>
<dbReference type="EMBL" id="JBBPBM010000088">
    <property type="protein sequence ID" value="KAK8510126.1"/>
    <property type="molecule type" value="Genomic_DNA"/>
</dbReference>
<reference evidence="1 2" key="1">
    <citation type="journal article" date="2024" name="G3 (Bethesda)">
        <title>Genome assembly of Hibiscus sabdariffa L. provides insights into metabolisms of medicinal natural products.</title>
        <authorList>
            <person name="Kim T."/>
        </authorList>
    </citation>
    <scope>NUCLEOTIDE SEQUENCE [LARGE SCALE GENOMIC DNA]</scope>
    <source>
        <strain evidence="1">TK-2024</strain>
        <tissue evidence="1">Old leaves</tissue>
    </source>
</reference>
<organism evidence="1 2">
    <name type="scientific">Hibiscus sabdariffa</name>
    <name type="common">roselle</name>
    <dbReference type="NCBI Taxonomy" id="183260"/>
    <lineage>
        <taxon>Eukaryota</taxon>
        <taxon>Viridiplantae</taxon>
        <taxon>Streptophyta</taxon>
        <taxon>Embryophyta</taxon>
        <taxon>Tracheophyta</taxon>
        <taxon>Spermatophyta</taxon>
        <taxon>Magnoliopsida</taxon>
        <taxon>eudicotyledons</taxon>
        <taxon>Gunneridae</taxon>
        <taxon>Pentapetalae</taxon>
        <taxon>rosids</taxon>
        <taxon>malvids</taxon>
        <taxon>Malvales</taxon>
        <taxon>Malvaceae</taxon>
        <taxon>Malvoideae</taxon>
        <taxon>Hibiscus</taxon>
    </lineage>
</organism>
<protein>
    <submittedName>
        <fullName evidence="1">Uncharacterized protein</fullName>
    </submittedName>
</protein>
<keyword evidence="2" id="KW-1185">Reference proteome</keyword>
<evidence type="ECO:0000313" key="1">
    <source>
        <dbReference type="EMBL" id="KAK8510126.1"/>
    </source>
</evidence>
<accession>A0ABR2BSJ0</accession>
<gene>
    <name evidence="1" type="ORF">V6N12_008003</name>
</gene>
<sequence>MVERSLSMREDSLVLDFPTSFLVKKELILEGRLQLSATQFKVNCLGQRNMDASASVTTDYITELDDD</sequence>
<evidence type="ECO:0000313" key="2">
    <source>
        <dbReference type="Proteomes" id="UP001472677"/>
    </source>
</evidence>
<comment type="caution">
    <text evidence="1">The sequence shown here is derived from an EMBL/GenBank/DDBJ whole genome shotgun (WGS) entry which is preliminary data.</text>
</comment>
<proteinExistence type="predicted"/>